<evidence type="ECO:0000313" key="1">
    <source>
        <dbReference type="EMBL" id="MBB6476851.1"/>
    </source>
</evidence>
<dbReference type="AlphaFoldDB" id="A0A7X0IKI2"/>
<dbReference type="Pfam" id="PF10604">
    <property type="entry name" value="Polyketide_cyc2"/>
    <property type="match status" value="1"/>
</dbReference>
<sequence>MDDYGVTGSRVDLEMTVPLPPARLWDLITEIPRISDWSPECRHIGWLEPVTAEPRLGSRFQCRNLRQDAAWTTTSTITELDPPRAFAWIVLDDRDPALPSSTWRYELEPAASATQTLVRHSFVHGPGRSLLRDYIEAGPESASIILEVRLTELRTHMTQTLDAMVASAGGQDTVP</sequence>
<evidence type="ECO:0000313" key="2">
    <source>
        <dbReference type="Proteomes" id="UP000555564"/>
    </source>
</evidence>
<reference evidence="1 2" key="1">
    <citation type="submission" date="2020-08" db="EMBL/GenBank/DDBJ databases">
        <title>Sequencing the genomes of 1000 actinobacteria strains.</title>
        <authorList>
            <person name="Klenk H.-P."/>
        </authorList>
    </citation>
    <scope>NUCLEOTIDE SEQUENCE [LARGE SCALE GENOMIC DNA]</scope>
    <source>
        <strain evidence="1 2">DSM 44936</strain>
    </source>
</reference>
<organism evidence="1 2">
    <name type="scientific">Sphaerisporangium rubeum</name>
    <dbReference type="NCBI Taxonomy" id="321317"/>
    <lineage>
        <taxon>Bacteria</taxon>
        <taxon>Bacillati</taxon>
        <taxon>Actinomycetota</taxon>
        <taxon>Actinomycetes</taxon>
        <taxon>Streptosporangiales</taxon>
        <taxon>Streptosporangiaceae</taxon>
        <taxon>Sphaerisporangium</taxon>
    </lineage>
</organism>
<dbReference type="CDD" id="cd07812">
    <property type="entry name" value="SRPBCC"/>
    <property type="match status" value="1"/>
</dbReference>
<proteinExistence type="predicted"/>
<dbReference type="InterPro" id="IPR019587">
    <property type="entry name" value="Polyketide_cyclase/dehydratase"/>
</dbReference>
<dbReference type="SUPFAM" id="SSF55961">
    <property type="entry name" value="Bet v1-like"/>
    <property type="match status" value="1"/>
</dbReference>
<dbReference type="RefSeq" id="WP_184987150.1">
    <property type="nucleotide sequence ID" value="NZ_BAAALO010000006.1"/>
</dbReference>
<dbReference type="EMBL" id="JACHIU010000001">
    <property type="protein sequence ID" value="MBB6476851.1"/>
    <property type="molecule type" value="Genomic_DNA"/>
</dbReference>
<dbReference type="Proteomes" id="UP000555564">
    <property type="component" value="Unassembled WGS sequence"/>
</dbReference>
<gene>
    <name evidence="1" type="ORF">BJ992_006282</name>
</gene>
<dbReference type="InterPro" id="IPR023393">
    <property type="entry name" value="START-like_dom_sf"/>
</dbReference>
<protein>
    <submittedName>
        <fullName evidence="1">Uncharacterized protein YndB with AHSA1/START domain</fullName>
    </submittedName>
</protein>
<dbReference type="Gene3D" id="3.30.530.20">
    <property type="match status" value="1"/>
</dbReference>
<comment type="caution">
    <text evidence="1">The sequence shown here is derived from an EMBL/GenBank/DDBJ whole genome shotgun (WGS) entry which is preliminary data.</text>
</comment>
<accession>A0A7X0IKI2</accession>
<name>A0A7X0IKI2_9ACTN</name>
<keyword evidence="2" id="KW-1185">Reference proteome</keyword>